<organism evidence="1 2">
    <name type="scientific">Brachionus plicatilis</name>
    <name type="common">Marine rotifer</name>
    <name type="synonym">Brachionus muelleri</name>
    <dbReference type="NCBI Taxonomy" id="10195"/>
    <lineage>
        <taxon>Eukaryota</taxon>
        <taxon>Metazoa</taxon>
        <taxon>Spiralia</taxon>
        <taxon>Gnathifera</taxon>
        <taxon>Rotifera</taxon>
        <taxon>Eurotatoria</taxon>
        <taxon>Monogononta</taxon>
        <taxon>Pseudotrocha</taxon>
        <taxon>Ploima</taxon>
        <taxon>Brachionidae</taxon>
        <taxon>Brachionus</taxon>
    </lineage>
</organism>
<evidence type="ECO:0000313" key="2">
    <source>
        <dbReference type="Proteomes" id="UP000276133"/>
    </source>
</evidence>
<dbReference type="AlphaFoldDB" id="A0A3M7SMW4"/>
<comment type="caution">
    <text evidence="1">The sequence shown here is derived from an EMBL/GenBank/DDBJ whole genome shotgun (WGS) entry which is preliminary data.</text>
</comment>
<sequence>MIDYILLISLCRLIITKIKYKIIKKSEIDVLIFRLRAIGKSSMRFFELVFLEQHLHLVWQFLLLKKKSIKTLFSLESYEIKGLLI</sequence>
<gene>
    <name evidence="1" type="ORF">BpHYR1_015074</name>
</gene>
<evidence type="ECO:0000313" key="1">
    <source>
        <dbReference type="EMBL" id="RNA37174.1"/>
    </source>
</evidence>
<protein>
    <submittedName>
        <fullName evidence="1">Uncharacterized protein</fullName>
    </submittedName>
</protein>
<accession>A0A3M7SMW4</accession>
<keyword evidence="2" id="KW-1185">Reference proteome</keyword>
<reference evidence="1 2" key="1">
    <citation type="journal article" date="2018" name="Sci. Rep.">
        <title>Genomic signatures of local adaptation to the degree of environmental predictability in rotifers.</title>
        <authorList>
            <person name="Franch-Gras L."/>
            <person name="Hahn C."/>
            <person name="Garcia-Roger E.M."/>
            <person name="Carmona M.J."/>
            <person name="Serra M."/>
            <person name="Gomez A."/>
        </authorList>
    </citation>
    <scope>NUCLEOTIDE SEQUENCE [LARGE SCALE GENOMIC DNA]</scope>
    <source>
        <strain evidence="1">HYR1</strain>
    </source>
</reference>
<dbReference type="Proteomes" id="UP000276133">
    <property type="component" value="Unassembled WGS sequence"/>
</dbReference>
<dbReference type="EMBL" id="REGN01001078">
    <property type="protein sequence ID" value="RNA37174.1"/>
    <property type="molecule type" value="Genomic_DNA"/>
</dbReference>
<proteinExistence type="predicted"/>
<name>A0A3M7SMW4_BRAPC</name>